<protein>
    <submittedName>
        <fullName evidence="1">Uncharacterized protein</fullName>
    </submittedName>
</protein>
<gene>
    <name evidence="1" type="ORF">EVAR_18014_1</name>
</gene>
<accession>A0A4C1ZRN9</accession>
<name>A0A4C1ZRN9_EUMVA</name>
<comment type="caution">
    <text evidence="1">The sequence shown here is derived from an EMBL/GenBank/DDBJ whole genome shotgun (WGS) entry which is preliminary data.</text>
</comment>
<organism evidence="1 2">
    <name type="scientific">Eumeta variegata</name>
    <name type="common">Bagworm moth</name>
    <name type="synonym">Eumeta japonica</name>
    <dbReference type="NCBI Taxonomy" id="151549"/>
    <lineage>
        <taxon>Eukaryota</taxon>
        <taxon>Metazoa</taxon>
        <taxon>Ecdysozoa</taxon>
        <taxon>Arthropoda</taxon>
        <taxon>Hexapoda</taxon>
        <taxon>Insecta</taxon>
        <taxon>Pterygota</taxon>
        <taxon>Neoptera</taxon>
        <taxon>Endopterygota</taxon>
        <taxon>Lepidoptera</taxon>
        <taxon>Glossata</taxon>
        <taxon>Ditrysia</taxon>
        <taxon>Tineoidea</taxon>
        <taxon>Psychidae</taxon>
        <taxon>Oiketicinae</taxon>
        <taxon>Eumeta</taxon>
    </lineage>
</organism>
<keyword evidence="2" id="KW-1185">Reference proteome</keyword>
<sequence length="74" mass="9005">MDADVVILPLTFKRNNIVTSKNDTSCIAITCHREDRMRHTDRRTNTEIRRQIDPEPERHYEYDLRELCLLRYRT</sequence>
<evidence type="ECO:0000313" key="1">
    <source>
        <dbReference type="EMBL" id="GBP89347.1"/>
    </source>
</evidence>
<evidence type="ECO:0000313" key="2">
    <source>
        <dbReference type="Proteomes" id="UP000299102"/>
    </source>
</evidence>
<dbReference type="AlphaFoldDB" id="A0A4C1ZRN9"/>
<proteinExistence type="predicted"/>
<dbReference type="Proteomes" id="UP000299102">
    <property type="component" value="Unassembled WGS sequence"/>
</dbReference>
<dbReference type="EMBL" id="BGZK01001995">
    <property type="protein sequence ID" value="GBP89347.1"/>
    <property type="molecule type" value="Genomic_DNA"/>
</dbReference>
<reference evidence="1 2" key="1">
    <citation type="journal article" date="2019" name="Commun. Biol.">
        <title>The bagworm genome reveals a unique fibroin gene that provides high tensile strength.</title>
        <authorList>
            <person name="Kono N."/>
            <person name="Nakamura H."/>
            <person name="Ohtoshi R."/>
            <person name="Tomita M."/>
            <person name="Numata K."/>
            <person name="Arakawa K."/>
        </authorList>
    </citation>
    <scope>NUCLEOTIDE SEQUENCE [LARGE SCALE GENOMIC DNA]</scope>
</reference>